<accession>A0A1L7X279</accession>
<name>A0A1L7X279_9HELO</name>
<sequence length="296" mass="31607">MSASLKKLILGGTELHNSKLFECIPSGVFSEMGALECVKIRRRNGGILKRSFCFPSASSLLPLPPASTHICQSSSQATITSILPSLTPNMYLPFLSLLTTIVILFLSLSLISASPTTINSHTPTPTYPFTLAAFFSPYTPGTNGSVSGIRVRASEGSFWVNASNQKPAVVDSEDPQQVYLDTRTGVLGYTTSVSNPSNTLPPSAMLLNFLRLGRGTSVTSTIPGEPGFYNAGPGLEGTFNWIGSENDYWFLCSRPGPGYQVMKYVGGTENWDLCLSGIQLVALDWAGSGPAAGEYL</sequence>
<evidence type="ECO:0000256" key="1">
    <source>
        <dbReference type="SAM" id="Phobius"/>
    </source>
</evidence>
<dbReference type="EMBL" id="FJOG01000013">
    <property type="protein sequence ID" value="CZR59136.1"/>
    <property type="molecule type" value="Genomic_DNA"/>
</dbReference>
<reference evidence="2 3" key="1">
    <citation type="submission" date="2016-03" db="EMBL/GenBank/DDBJ databases">
        <authorList>
            <person name="Ploux O."/>
        </authorList>
    </citation>
    <scope>NUCLEOTIDE SEQUENCE [LARGE SCALE GENOMIC DNA]</scope>
    <source>
        <strain evidence="2 3">UAMH 11012</strain>
    </source>
</reference>
<feature type="transmembrane region" description="Helical" evidence="1">
    <location>
        <begin position="91"/>
        <end position="111"/>
    </location>
</feature>
<proteinExistence type="predicted"/>
<keyword evidence="1" id="KW-0812">Transmembrane</keyword>
<evidence type="ECO:0000313" key="2">
    <source>
        <dbReference type="EMBL" id="CZR59136.1"/>
    </source>
</evidence>
<organism evidence="2 3">
    <name type="scientific">Phialocephala subalpina</name>
    <dbReference type="NCBI Taxonomy" id="576137"/>
    <lineage>
        <taxon>Eukaryota</taxon>
        <taxon>Fungi</taxon>
        <taxon>Dikarya</taxon>
        <taxon>Ascomycota</taxon>
        <taxon>Pezizomycotina</taxon>
        <taxon>Leotiomycetes</taxon>
        <taxon>Helotiales</taxon>
        <taxon>Mollisiaceae</taxon>
        <taxon>Phialocephala</taxon>
        <taxon>Phialocephala fortinii species complex</taxon>
    </lineage>
</organism>
<keyword evidence="1" id="KW-0472">Membrane</keyword>
<evidence type="ECO:0000313" key="3">
    <source>
        <dbReference type="Proteomes" id="UP000184330"/>
    </source>
</evidence>
<keyword evidence="3" id="KW-1185">Reference proteome</keyword>
<dbReference type="OrthoDB" id="3538878at2759"/>
<gene>
    <name evidence="2" type="ORF">PAC_09028</name>
</gene>
<keyword evidence="1" id="KW-1133">Transmembrane helix</keyword>
<dbReference type="Proteomes" id="UP000184330">
    <property type="component" value="Unassembled WGS sequence"/>
</dbReference>
<dbReference type="AlphaFoldDB" id="A0A1L7X279"/>
<protein>
    <submittedName>
        <fullName evidence="2">Uncharacterized protein</fullName>
    </submittedName>
</protein>